<dbReference type="OrthoDB" id="5828847at2"/>
<dbReference type="InterPro" id="IPR038086">
    <property type="entry name" value="DUF2789_sf"/>
</dbReference>
<keyword evidence="2" id="KW-1185">Reference proteome</keyword>
<dbReference type="RefSeq" id="WP_109036469.1">
    <property type="nucleotide sequence ID" value="NZ_CP029210.1"/>
</dbReference>
<dbReference type="KEGG" id="aon:DEH84_08500"/>
<accession>A0A2U8FQW5</accession>
<dbReference type="Gene3D" id="1.10.10.1130">
    <property type="entry name" value="Uncharacterised protein PF10982, DUF2789"/>
    <property type="match status" value="1"/>
</dbReference>
<evidence type="ECO:0000313" key="2">
    <source>
        <dbReference type="Proteomes" id="UP000244892"/>
    </source>
</evidence>
<dbReference type="Pfam" id="PF10982">
    <property type="entry name" value="DUF2789"/>
    <property type="match status" value="1"/>
</dbReference>
<dbReference type="AlphaFoldDB" id="A0A2U8FQW5"/>
<proteinExistence type="predicted"/>
<dbReference type="Proteomes" id="UP000244892">
    <property type="component" value="Chromosome"/>
</dbReference>
<name>A0A2U8FQW5_9BURK</name>
<evidence type="ECO:0000313" key="1">
    <source>
        <dbReference type="EMBL" id="AWI53462.1"/>
    </source>
</evidence>
<protein>
    <submittedName>
        <fullName evidence="1">DUF2789 domain-containing protein</fullName>
    </submittedName>
</protein>
<reference evidence="1 2" key="1">
    <citation type="submission" date="2018-05" db="EMBL/GenBank/DDBJ databases">
        <title>complete genome sequence of Aquabacterium olei NBRC 110486.</title>
        <authorList>
            <person name="Tang B."/>
            <person name="Chang J."/>
            <person name="Zhang L."/>
            <person name="Yang H."/>
        </authorList>
    </citation>
    <scope>NUCLEOTIDE SEQUENCE [LARGE SCALE GENOMIC DNA]</scope>
    <source>
        <strain evidence="1 2">NBRC 110486</strain>
    </source>
</reference>
<dbReference type="InterPro" id="IPR021250">
    <property type="entry name" value="DUF2789"/>
</dbReference>
<organism evidence="1 2">
    <name type="scientific">Aquabacterium olei</name>
    <dbReference type="NCBI Taxonomy" id="1296669"/>
    <lineage>
        <taxon>Bacteria</taxon>
        <taxon>Pseudomonadati</taxon>
        <taxon>Pseudomonadota</taxon>
        <taxon>Betaproteobacteria</taxon>
        <taxon>Burkholderiales</taxon>
        <taxon>Aquabacterium</taxon>
    </lineage>
</organism>
<dbReference type="EMBL" id="CP029210">
    <property type="protein sequence ID" value="AWI53462.1"/>
    <property type="molecule type" value="Genomic_DNA"/>
</dbReference>
<sequence>MNSTYHRFTELFQQLGLPSDVESIKGFLSSHSPLDASIRLEDASFWTASQATLLRDEILKDADWAEIVDQLNAALRGVGGR</sequence>
<gene>
    <name evidence="1" type="ORF">DEH84_08500</name>
</gene>